<proteinExistence type="predicted"/>
<gene>
    <name evidence="2" type="ORF">U9M48_037766</name>
</gene>
<reference evidence="2 3" key="1">
    <citation type="submission" date="2024-02" db="EMBL/GenBank/DDBJ databases">
        <title>High-quality chromosome-scale genome assembly of Pensacola bahiagrass (Paspalum notatum Flugge var. saurae).</title>
        <authorList>
            <person name="Vega J.M."/>
            <person name="Podio M."/>
            <person name="Orjuela J."/>
            <person name="Siena L.A."/>
            <person name="Pessino S.C."/>
            <person name="Combes M.C."/>
            <person name="Mariac C."/>
            <person name="Albertini E."/>
            <person name="Pupilli F."/>
            <person name="Ortiz J.P.A."/>
            <person name="Leblanc O."/>
        </authorList>
    </citation>
    <scope>NUCLEOTIDE SEQUENCE [LARGE SCALE GENOMIC DNA]</scope>
    <source>
        <strain evidence="2">R1</strain>
        <tissue evidence="2">Leaf</tissue>
    </source>
</reference>
<organism evidence="2 3">
    <name type="scientific">Paspalum notatum var. saurae</name>
    <dbReference type="NCBI Taxonomy" id="547442"/>
    <lineage>
        <taxon>Eukaryota</taxon>
        <taxon>Viridiplantae</taxon>
        <taxon>Streptophyta</taxon>
        <taxon>Embryophyta</taxon>
        <taxon>Tracheophyta</taxon>
        <taxon>Spermatophyta</taxon>
        <taxon>Magnoliopsida</taxon>
        <taxon>Liliopsida</taxon>
        <taxon>Poales</taxon>
        <taxon>Poaceae</taxon>
        <taxon>PACMAD clade</taxon>
        <taxon>Panicoideae</taxon>
        <taxon>Andropogonodae</taxon>
        <taxon>Paspaleae</taxon>
        <taxon>Paspalinae</taxon>
        <taxon>Paspalum</taxon>
    </lineage>
</organism>
<dbReference type="Proteomes" id="UP001341281">
    <property type="component" value="Chromosome 09"/>
</dbReference>
<evidence type="ECO:0000313" key="2">
    <source>
        <dbReference type="EMBL" id="WVZ91620.1"/>
    </source>
</evidence>
<evidence type="ECO:0000256" key="1">
    <source>
        <dbReference type="SAM" id="MobiDB-lite"/>
    </source>
</evidence>
<name>A0AAQ3UGA5_PASNO</name>
<protein>
    <submittedName>
        <fullName evidence="2">Uncharacterized protein</fullName>
    </submittedName>
</protein>
<feature type="region of interest" description="Disordered" evidence="1">
    <location>
        <begin position="1"/>
        <end position="32"/>
    </location>
</feature>
<dbReference type="EMBL" id="CP144753">
    <property type="protein sequence ID" value="WVZ91620.1"/>
    <property type="molecule type" value="Genomic_DNA"/>
</dbReference>
<keyword evidence="3" id="KW-1185">Reference proteome</keyword>
<sequence length="80" mass="8163">MNNSTSPAAAVDWGPEPDDDSAGEMDSEDNSAAAAITSSMGMGVMEVASPTSPSSSSLPPPVDAGFFNAFTDDFDDQDLD</sequence>
<accession>A0AAQ3UGA5</accession>
<feature type="region of interest" description="Disordered" evidence="1">
    <location>
        <begin position="44"/>
        <end position="80"/>
    </location>
</feature>
<dbReference type="AlphaFoldDB" id="A0AAQ3UGA5"/>
<feature type="compositionally biased region" description="Acidic residues" evidence="1">
    <location>
        <begin position="15"/>
        <end position="29"/>
    </location>
</feature>
<evidence type="ECO:0000313" key="3">
    <source>
        <dbReference type="Proteomes" id="UP001341281"/>
    </source>
</evidence>
<feature type="compositionally biased region" description="Low complexity" evidence="1">
    <location>
        <begin position="49"/>
        <end position="71"/>
    </location>
</feature>